<dbReference type="GO" id="GO:0016020">
    <property type="term" value="C:membrane"/>
    <property type="evidence" value="ECO:0007669"/>
    <property type="project" value="UniProtKB-SubCell"/>
</dbReference>
<dbReference type="SUPFAM" id="SSF81345">
    <property type="entry name" value="ABC transporter involved in vitamin B12 uptake, BtuC"/>
    <property type="match status" value="1"/>
</dbReference>
<dbReference type="EMBL" id="QPJJ01000004">
    <property type="protein sequence ID" value="RCW73182.1"/>
    <property type="molecule type" value="Genomic_DNA"/>
</dbReference>
<keyword evidence="3 5" id="KW-1133">Transmembrane helix</keyword>
<feature type="transmembrane region" description="Helical" evidence="5">
    <location>
        <begin position="28"/>
        <end position="48"/>
    </location>
</feature>
<evidence type="ECO:0000256" key="2">
    <source>
        <dbReference type="ARBA" id="ARBA00022692"/>
    </source>
</evidence>
<evidence type="ECO:0000256" key="5">
    <source>
        <dbReference type="SAM" id="Phobius"/>
    </source>
</evidence>
<evidence type="ECO:0000313" key="6">
    <source>
        <dbReference type="EMBL" id="RCW73182.1"/>
    </source>
</evidence>
<evidence type="ECO:0000256" key="1">
    <source>
        <dbReference type="ARBA" id="ARBA00004141"/>
    </source>
</evidence>
<keyword evidence="4 5" id="KW-0472">Membrane</keyword>
<reference evidence="6 7" key="1">
    <citation type="submission" date="2018-07" db="EMBL/GenBank/DDBJ databases">
        <title>Genomic Encyclopedia of Type Strains, Phase IV (KMG-IV): sequencing the most valuable type-strain genomes for metagenomic binning, comparative biology and taxonomic classification.</title>
        <authorList>
            <person name="Goeker M."/>
        </authorList>
    </citation>
    <scope>NUCLEOTIDE SEQUENCE [LARGE SCALE GENOMIC DNA]</scope>
    <source>
        <strain evidence="6 7">DSM 27696</strain>
    </source>
</reference>
<keyword evidence="7" id="KW-1185">Reference proteome</keyword>
<accession>A0A368XYX9</accession>
<dbReference type="AlphaFoldDB" id="A0A368XYX9"/>
<dbReference type="Proteomes" id="UP000252585">
    <property type="component" value="Unassembled WGS sequence"/>
</dbReference>
<protein>
    <submittedName>
        <fullName evidence="6">Uncharacterized protein</fullName>
    </submittedName>
</protein>
<evidence type="ECO:0000256" key="4">
    <source>
        <dbReference type="ARBA" id="ARBA00023136"/>
    </source>
</evidence>
<gene>
    <name evidence="6" type="ORF">DFR57_104180</name>
</gene>
<sequence length="55" mass="5953">MYHLFLGENVAVCVELKKEPFLLTFTKIALAATSVSVTGGITFIDLMAPQLPSLL</sequence>
<keyword evidence="2 5" id="KW-0812">Transmembrane</keyword>
<evidence type="ECO:0000313" key="7">
    <source>
        <dbReference type="Proteomes" id="UP000252585"/>
    </source>
</evidence>
<dbReference type="InterPro" id="IPR037294">
    <property type="entry name" value="ABC_BtuC-like"/>
</dbReference>
<name>A0A368XYX9_9BACI</name>
<comment type="caution">
    <text evidence="6">The sequence shown here is derived from an EMBL/GenBank/DDBJ whole genome shotgun (WGS) entry which is preliminary data.</text>
</comment>
<comment type="subcellular location">
    <subcellularLocation>
        <location evidence="1">Membrane</location>
        <topology evidence="1">Multi-pass membrane protein</topology>
    </subcellularLocation>
</comment>
<proteinExistence type="predicted"/>
<organism evidence="6 7">
    <name type="scientific">Saliterribacillus persicus</name>
    <dbReference type="NCBI Taxonomy" id="930114"/>
    <lineage>
        <taxon>Bacteria</taxon>
        <taxon>Bacillati</taxon>
        <taxon>Bacillota</taxon>
        <taxon>Bacilli</taxon>
        <taxon>Bacillales</taxon>
        <taxon>Bacillaceae</taxon>
        <taxon>Saliterribacillus</taxon>
    </lineage>
</organism>
<evidence type="ECO:0000256" key="3">
    <source>
        <dbReference type="ARBA" id="ARBA00022989"/>
    </source>
</evidence>